<reference evidence="1" key="1">
    <citation type="journal article" date="2024" name="Appl Microbiol">
        <title>Effect of kuratsuki Bacillus and Priestia on Taste of Sake.</title>
        <authorList>
            <person name="Kobayashi K."/>
            <person name="Nishida H."/>
        </authorList>
    </citation>
    <scope>NUCLEOTIDE SEQUENCE</scope>
    <source>
        <strain evidence="1">B-12</strain>
    </source>
</reference>
<evidence type="ECO:0000313" key="1">
    <source>
        <dbReference type="EMBL" id="GMG75111.1"/>
    </source>
</evidence>
<proteinExistence type="predicted"/>
<dbReference type="EMBL" id="BSYK01000001">
    <property type="protein sequence ID" value="GMG75111.1"/>
    <property type="molecule type" value="Genomic_DNA"/>
</dbReference>
<sequence length="563" mass="65820">MLQIVTGKFFTKERYDSEASGKLYSNFKYGGEIKLCHGQLAKEPSVNHSNINTYIYSYKSGLEKKDGPGLIQVGTNEVLEQLSLICSFTLKSYFSKDQEKLETQTINSNNFIPSRFLKGYFENEIIGTGEDIKFLIENVYQILSLPRETYKVIIKCLDRLVESIRTVKYDINAAYSMLVYALETLSQSFDNFTPTWEDYDQKVRRKLDKVFKDLKVEQSTALKDVLLDSAHLKLQKRFITFITQHLTQDFFTTNAQGLKRALKKSDLVQTLNNAYSIRSGYVHQLVPMMNQLTIPLESETVQWGNQPYLTYNGLFRLTYNVIQSFINNHENLGHEEWNWEDDLPGMMYVNLAPEYWVHKADNFIPEVCKQRLEGLLSIISTASFYGKEQGIPSVDNLLSKIEELLPQAKKQDKLPMFIIYMIYNDIMEDEKRLKYERVYKTHQSLLTECNIMTLTYSLLFEEESWTWNLEECVKVYSQYEKRRYNDKAFLLPSFIEIMMVLEIGNCYFDQGDYINYRKYLEKGILDLAGSKELQDFLSDSLLSNSKVDLNEFINLNRKLSNFI</sequence>
<organism evidence="1 2">
    <name type="scientific">Priestia megaterium</name>
    <name type="common">Bacillus megaterium</name>
    <dbReference type="NCBI Taxonomy" id="1404"/>
    <lineage>
        <taxon>Bacteria</taxon>
        <taxon>Bacillati</taxon>
        <taxon>Bacillota</taxon>
        <taxon>Bacilli</taxon>
        <taxon>Bacillales</taxon>
        <taxon>Bacillaceae</taxon>
        <taxon>Priestia</taxon>
    </lineage>
</organism>
<dbReference type="RefSeq" id="WP_108674828.1">
    <property type="nucleotide sequence ID" value="NZ_BSYK01000001.1"/>
</dbReference>
<dbReference type="Proteomes" id="UP001165240">
    <property type="component" value="Unassembled WGS sequence"/>
</dbReference>
<evidence type="ECO:0000313" key="2">
    <source>
        <dbReference type="Proteomes" id="UP001165240"/>
    </source>
</evidence>
<protein>
    <submittedName>
        <fullName evidence="1">Uncharacterized protein</fullName>
    </submittedName>
</protein>
<name>A0AAX6BMV0_PRIMG</name>
<comment type="caution">
    <text evidence="1">The sequence shown here is derived from an EMBL/GenBank/DDBJ whole genome shotgun (WGS) entry which is preliminary data.</text>
</comment>
<accession>A0AAX6BMV0</accession>
<gene>
    <name evidence="1" type="ORF">ShirakiTB12_35790</name>
</gene>
<dbReference type="AlphaFoldDB" id="A0AAX6BMV0"/>